<dbReference type="InterPro" id="IPR014710">
    <property type="entry name" value="RmlC-like_jellyroll"/>
</dbReference>
<comment type="caution">
    <text evidence="2">The sequence shown here is derived from an EMBL/GenBank/DDBJ whole genome shotgun (WGS) entry which is preliminary data.</text>
</comment>
<evidence type="ECO:0000259" key="1">
    <source>
        <dbReference type="Pfam" id="PF07883"/>
    </source>
</evidence>
<dbReference type="Pfam" id="PF07883">
    <property type="entry name" value="Cupin_2"/>
    <property type="match status" value="1"/>
</dbReference>
<proteinExistence type="predicted"/>
<protein>
    <recommendedName>
        <fullName evidence="1">Cupin type-2 domain-containing protein</fullName>
    </recommendedName>
</protein>
<evidence type="ECO:0000313" key="2">
    <source>
        <dbReference type="EMBL" id="MQY26325.1"/>
    </source>
</evidence>
<dbReference type="InterPro" id="IPR013096">
    <property type="entry name" value="Cupin_2"/>
</dbReference>
<feature type="domain" description="Cupin type-2" evidence="1">
    <location>
        <begin position="46"/>
        <end position="113"/>
    </location>
</feature>
<reference evidence="2 3" key="1">
    <citation type="submission" date="2019-10" db="EMBL/GenBank/DDBJ databases">
        <title>Nocardia macrotermitis sp. nov. and Nocardia aurantia sp. nov., isolated from the gut of fungus growing-termite Macrotermes natalensis.</title>
        <authorList>
            <person name="Benndorf R."/>
            <person name="Schwitalla J."/>
            <person name="Martin K."/>
            <person name="De Beer W."/>
            <person name="Kaster A.-K."/>
            <person name="Vollmers J."/>
            <person name="Poulsen M."/>
            <person name="Beemelmanns C."/>
        </authorList>
    </citation>
    <scope>NUCLEOTIDE SEQUENCE [LARGE SCALE GENOMIC DNA]</scope>
    <source>
        <strain evidence="2 3">RB56</strain>
    </source>
</reference>
<keyword evidence="3" id="KW-1185">Reference proteome</keyword>
<dbReference type="SUPFAM" id="SSF51182">
    <property type="entry name" value="RmlC-like cupins"/>
    <property type="match status" value="1"/>
</dbReference>
<gene>
    <name evidence="2" type="ORF">NRB56_18890</name>
</gene>
<name>A0A7K0DKK6_9NOCA</name>
<organism evidence="2 3">
    <name type="scientific">Nocardia aurantia</name>
    <dbReference type="NCBI Taxonomy" id="2585199"/>
    <lineage>
        <taxon>Bacteria</taxon>
        <taxon>Bacillati</taxon>
        <taxon>Actinomycetota</taxon>
        <taxon>Actinomycetes</taxon>
        <taxon>Mycobacteriales</taxon>
        <taxon>Nocardiaceae</taxon>
        <taxon>Nocardia</taxon>
    </lineage>
</organism>
<dbReference type="Gene3D" id="2.60.120.10">
    <property type="entry name" value="Jelly Rolls"/>
    <property type="match status" value="1"/>
</dbReference>
<dbReference type="InterPro" id="IPR011051">
    <property type="entry name" value="RmlC_Cupin_sf"/>
</dbReference>
<sequence>MAGESPVRGVVAHKSLPNRSPAHGCAENSVFPWPEAGLPPFGAMNCCIAAGARSDPDSHNQDEVAFVYRGSGELLTGSERTALRAGDMIFLPRNVEHVFSNTGATEDLAFFSVWWPRIEPPNLP</sequence>
<dbReference type="AlphaFoldDB" id="A0A7K0DKK6"/>
<accession>A0A7K0DKK6</accession>
<dbReference type="EMBL" id="WEGI01000004">
    <property type="protein sequence ID" value="MQY26325.1"/>
    <property type="molecule type" value="Genomic_DNA"/>
</dbReference>
<evidence type="ECO:0000313" key="3">
    <source>
        <dbReference type="Proteomes" id="UP000431401"/>
    </source>
</evidence>
<dbReference type="Proteomes" id="UP000431401">
    <property type="component" value="Unassembled WGS sequence"/>
</dbReference>